<protein>
    <submittedName>
        <fullName evidence="1">Uncharacterized protein</fullName>
    </submittedName>
</protein>
<name>A0A4Y9J8Z5_9STRE</name>
<reference evidence="1 2" key="1">
    <citation type="submission" date="2019-03" db="EMBL/GenBank/DDBJ databases">
        <title>Diversity of the mouse oral microbiome.</title>
        <authorList>
            <person name="Joseph S."/>
            <person name="Aduse-Opoku J."/>
            <person name="Curtis M."/>
            <person name="Wade W."/>
            <person name="Hashim A."/>
        </authorList>
    </citation>
    <scope>NUCLEOTIDE SEQUENCE [LARGE SCALE GENOMIC DNA]</scope>
    <source>
        <strain evidence="1 2">WM131</strain>
    </source>
</reference>
<organism evidence="1 2">
    <name type="scientific">Streptococcus cuniculi</name>
    <dbReference type="NCBI Taxonomy" id="1432788"/>
    <lineage>
        <taxon>Bacteria</taxon>
        <taxon>Bacillati</taxon>
        <taxon>Bacillota</taxon>
        <taxon>Bacilli</taxon>
        <taxon>Lactobacillales</taxon>
        <taxon>Streptococcaceae</taxon>
        <taxon>Streptococcus</taxon>
    </lineage>
</organism>
<dbReference type="AlphaFoldDB" id="A0A4Y9J8Z5"/>
<evidence type="ECO:0000313" key="1">
    <source>
        <dbReference type="EMBL" id="TFU96991.1"/>
    </source>
</evidence>
<dbReference type="EMBL" id="SPPD01000018">
    <property type="protein sequence ID" value="TFU96991.1"/>
    <property type="molecule type" value="Genomic_DNA"/>
</dbReference>
<evidence type="ECO:0000313" key="2">
    <source>
        <dbReference type="Proteomes" id="UP000297253"/>
    </source>
</evidence>
<dbReference type="OrthoDB" id="2862064at2"/>
<dbReference type="RefSeq" id="WP_135182663.1">
    <property type="nucleotide sequence ID" value="NZ_JADGKZ010000018.1"/>
</dbReference>
<sequence>MIKKPIGTINELIYFHTTYYNSMYTRNLTLTSLFHLLEEIIKTNTTTKYIYVTPFYINEKLDFQEEFDMAHLYIECRDIVTVEEQKNFAKAQMFWLEPDSDYKLLEQYITFEDMQASHFLVEKSDVVLFQRGIQSYMSFLMNRGIPQMMKWLHQFYKLDIESMPYGYFCFEVLSE</sequence>
<dbReference type="Proteomes" id="UP000297253">
    <property type="component" value="Unassembled WGS sequence"/>
</dbReference>
<gene>
    <name evidence="1" type="ORF">E4T82_09915</name>
</gene>
<comment type="caution">
    <text evidence="1">The sequence shown here is derived from an EMBL/GenBank/DDBJ whole genome shotgun (WGS) entry which is preliminary data.</text>
</comment>
<accession>A0A4Y9J8Z5</accession>
<proteinExistence type="predicted"/>